<dbReference type="PRINTS" id="PR00039">
    <property type="entry name" value="HTHLYSR"/>
</dbReference>
<dbReference type="PANTHER" id="PTHR30537">
    <property type="entry name" value="HTH-TYPE TRANSCRIPTIONAL REGULATOR"/>
    <property type="match status" value="1"/>
</dbReference>
<dbReference type="GO" id="GO:0006351">
    <property type="term" value="P:DNA-templated transcription"/>
    <property type="evidence" value="ECO:0007669"/>
    <property type="project" value="TreeGrafter"/>
</dbReference>
<name>A0A318JI59_9NEIS</name>
<dbReference type="Gene3D" id="1.10.10.10">
    <property type="entry name" value="Winged helix-like DNA-binding domain superfamily/Winged helix DNA-binding domain"/>
    <property type="match status" value="1"/>
</dbReference>
<evidence type="ECO:0000256" key="4">
    <source>
        <dbReference type="ARBA" id="ARBA00023163"/>
    </source>
</evidence>
<evidence type="ECO:0000313" key="7">
    <source>
        <dbReference type="Proteomes" id="UP000248395"/>
    </source>
</evidence>
<evidence type="ECO:0000256" key="3">
    <source>
        <dbReference type="ARBA" id="ARBA00023125"/>
    </source>
</evidence>
<accession>A0A318JI59</accession>
<evidence type="ECO:0000259" key="5">
    <source>
        <dbReference type="PROSITE" id="PS50931"/>
    </source>
</evidence>
<dbReference type="PROSITE" id="PS50931">
    <property type="entry name" value="HTH_LYSR"/>
    <property type="match status" value="1"/>
</dbReference>
<dbReference type="InterPro" id="IPR036390">
    <property type="entry name" value="WH_DNA-bd_sf"/>
</dbReference>
<protein>
    <submittedName>
        <fullName evidence="6">LysR family transcriptional regulator</fullName>
    </submittedName>
</protein>
<dbReference type="GO" id="GO:0043565">
    <property type="term" value="F:sequence-specific DNA binding"/>
    <property type="evidence" value="ECO:0007669"/>
    <property type="project" value="TreeGrafter"/>
</dbReference>
<dbReference type="InterPro" id="IPR058163">
    <property type="entry name" value="LysR-type_TF_proteobact-type"/>
</dbReference>
<dbReference type="SUPFAM" id="SSF46785">
    <property type="entry name" value="Winged helix' DNA-binding domain"/>
    <property type="match status" value="1"/>
</dbReference>
<dbReference type="EMBL" id="QJKC01000007">
    <property type="protein sequence ID" value="PXX48409.1"/>
    <property type="molecule type" value="Genomic_DNA"/>
</dbReference>
<evidence type="ECO:0000256" key="1">
    <source>
        <dbReference type="ARBA" id="ARBA00009437"/>
    </source>
</evidence>
<dbReference type="PANTHER" id="PTHR30537:SF74">
    <property type="entry name" value="HTH-TYPE TRANSCRIPTIONAL REGULATOR TRPI"/>
    <property type="match status" value="1"/>
</dbReference>
<dbReference type="InterPro" id="IPR005119">
    <property type="entry name" value="LysR_subst-bd"/>
</dbReference>
<feature type="domain" description="HTH lysR-type" evidence="5">
    <location>
        <begin position="32"/>
        <end position="84"/>
    </location>
</feature>
<dbReference type="GO" id="GO:0003700">
    <property type="term" value="F:DNA-binding transcription factor activity"/>
    <property type="evidence" value="ECO:0007669"/>
    <property type="project" value="InterPro"/>
</dbReference>
<organism evidence="6 7">
    <name type="scientific">Aquitalea magnusonii</name>
    <dbReference type="NCBI Taxonomy" id="332411"/>
    <lineage>
        <taxon>Bacteria</taxon>
        <taxon>Pseudomonadati</taxon>
        <taxon>Pseudomonadota</taxon>
        <taxon>Betaproteobacteria</taxon>
        <taxon>Neisseriales</taxon>
        <taxon>Chromobacteriaceae</taxon>
        <taxon>Aquitalea</taxon>
    </lineage>
</organism>
<dbReference type="CDD" id="cd08432">
    <property type="entry name" value="PBP2_GcdR_TrpI_HvrB_AmpR_like"/>
    <property type="match status" value="1"/>
</dbReference>
<dbReference type="Gene3D" id="3.40.190.10">
    <property type="entry name" value="Periplasmic binding protein-like II"/>
    <property type="match status" value="2"/>
</dbReference>
<dbReference type="SUPFAM" id="SSF53850">
    <property type="entry name" value="Periplasmic binding protein-like II"/>
    <property type="match status" value="1"/>
</dbReference>
<gene>
    <name evidence="6" type="ORF">DFR38_107197</name>
</gene>
<dbReference type="Pfam" id="PF00126">
    <property type="entry name" value="HTH_1"/>
    <property type="match status" value="1"/>
</dbReference>
<comment type="caution">
    <text evidence="6">The sequence shown here is derived from an EMBL/GenBank/DDBJ whole genome shotgun (WGS) entry which is preliminary data.</text>
</comment>
<sequence length="317" mass="34737">MSGISTNSEEGDAEHAYPLATLTRPLPSMMGLQAFVAVAKLGSLTRAARQLCRTQGAVSRQIQQLEQFYQQPLFQRTPSGMSMTPYGERLYVVANKALGSLSGFSCHSPQQPDRFRLRLPSTFALRWFLPRLAAIQRCLPAIQLEISTTVIDKPEFGTGDFDAMIVRGHGQWPGLRSELLFAEQLTPMCSAELSMDLPQPAELAQQRLIHANGSQQEWQAWWQAYATGPMPGQQLYFDSLDAAVNAAAQGYGIALADPRLFQDQLGQGALVMPFPQWCSGEYGYYLVHPASAADLSPLRLLAATLHSLLCNTGSTTG</sequence>
<dbReference type="AlphaFoldDB" id="A0A318JI59"/>
<dbReference type="RefSeq" id="WP_161968915.1">
    <property type="nucleotide sequence ID" value="NZ_LNQU01000024.1"/>
</dbReference>
<dbReference type="InterPro" id="IPR000847">
    <property type="entry name" value="LysR_HTH_N"/>
</dbReference>
<keyword evidence="7" id="KW-1185">Reference proteome</keyword>
<evidence type="ECO:0000256" key="2">
    <source>
        <dbReference type="ARBA" id="ARBA00023015"/>
    </source>
</evidence>
<proteinExistence type="inferred from homology"/>
<keyword evidence="3" id="KW-0238">DNA-binding</keyword>
<reference evidence="6 7" key="1">
    <citation type="submission" date="2018-05" db="EMBL/GenBank/DDBJ databases">
        <title>Genomic Encyclopedia of Type Strains, Phase IV (KMG-IV): sequencing the most valuable type-strain genomes for metagenomic binning, comparative biology and taxonomic classification.</title>
        <authorList>
            <person name="Goeker M."/>
        </authorList>
    </citation>
    <scope>NUCLEOTIDE SEQUENCE [LARGE SCALE GENOMIC DNA]</scope>
    <source>
        <strain evidence="6 7">DSM 25134</strain>
    </source>
</reference>
<comment type="similarity">
    <text evidence="1">Belongs to the LysR transcriptional regulatory family.</text>
</comment>
<keyword evidence="2" id="KW-0805">Transcription regulation</keyword>
<keyword evidence="4" id="KW-0804">Transcription</keyword>
<dbReference type="Pfam" id="PF03466">
    <property type="entry name" value="LysR_substrate"/>
    <property type="match status" value="1"/>
</dbReference>
<evidence type="ECO:0000313" key="6">
    <source>
        <dbReference type="EMBL" id="PXX48409.1"/>
    </source>
</evidence>
<dbReference type="InterPro" id="IPR036388">
    <property type="entry name" value="WH-like_DNA-bd_sf"/>
</dbReference>
<dbReference type="Proteomes" id="UP000248395">
    <property type="component" value="Unassembled WGS sequence"/>
</dbReference>